<keyword evidence="4" id="KW-1185">Reference proteome</keyword>
<dbReference type="InterPro" id="IPR005152">
    <property type="entry name" value="Lipase_secreted"/>
</dbReference>
<dbReference type="Proteomes" id="UP000031192">
    <property type="component" value="Unassembled WGS sequence"/>
</dbReference>
<dbReference type="PANTHER" id="PTHR34853:SF5">
    <property type="entry name" value="LIP-DOMAIN-CONTAINING PROTEIN-RELATED"/>
    <property type="match status" value="1"/>
</dbReference>
<keyword evidence="2" id="KW-0732">Signal</keyword>
<name>A0A0B4GEP5_METGA</name>
<reference evidence="3 4" key="1">
    <citation type="journal article" date="2014" name="Proc. Natl. Acad. Sci. U.S.A.">
        <title>Trajectory and genomic determinants of fungal-pathogen speciation and host adaptation.</title>
        <authorList>
            <person name="Hu X."/>
            <person name="Xiao G."/>
            <person name="Zheng P."/>
            <person name="Shang Y."/>
            <person name="Su Y."/>
            <person name="Zhang X."/>
            <person name="Liu X."/>
            <person name="Zhan S."/>
            <person name="St Leger R.J."/>
            <person name="Wang C."/>
        </authorList>
    </citation>
    <scope>NUCLEOTIDE SEQUENCE [LARGE SCALE GENOMIC DNA]</scope>
    <source>
        <strain evidence="3 4">ARSEF 977</strain>
    </source>
</reference>
<dbReference type="HOGENOM" id="CLU_2197558_0_0_1"/>
<dbReference type="AlphaFoldDB" id="A0A0B4GEP5"/>
<evidence type="ECO:0000313" key="4">
    <source>
        <dbReference type="Proteomes" id="UP000031192"/>
    </source>
</evidence>
<dbReference type="Gene3D" id="3.40.50.1820">
    <property type="entry name" value="alpha/beta hydrolase"/>
    <property type="match status" value="1"/>
</dbReference>
<accession>A0A0B4GEP5</accession>
<sequence>MQFMFPLLTFAALVLPLVSAHPMSENKPRALPPSIDPFYKPPSGFESKAPGSILRQRRIAAAFFGFIPQLIEAYQLLYRTNAIDGSPIVTVTTIFKPLHAKKDSFVSL</sequence>
<evidence type="ECO:0000256" key="1">
    <source>
        <dbReference type="ARBA" id="ARBA00022801"/>
    </source>
</evidence>
<dbReference type="GO" id="GO:0016042">
    <property type="term" value="P:lipid catabolic process"/>
    <property type="evidence" value="ECO:0007669"/>
    <property type="project" value="InterPro"/>
</dbReference>
<evidence type="ECO:0000313" key="3">
    <source>
        <dbReference type="EMBL" id="KID80928.1"/>
    </source>
</evidence>
<organism evidence="3 4">
    <name type="scientific">Metarhizium guizhouense (strain ARSEF 977)</name>
    <dbReference type="NCBI Taxonomy" id="1276136"/>
    <lineage>
        <taxon>Eukaryota</taxon>
        <taxon>Fungi</taxon>
        <taxon>Dikarya</taxon>
        <taxon>Ascomycota</taxon>
        <taxon>Pezizomycotina</taxon>
        <taxon>Sordariomycetes</taxon>
        <taxon>Hypocreomycetidae</taxon>
        <taxon>Hypocreales</taxon>
        <taxon>Clavicipitaceae</taxon>
        <taxon>Metarhizium</taxon>
    </lineage>
</organism>
<keyword evidence="1" id="KW-0378">Hydrolase</keyword>
<dbReference type="InterPro" id="IPR029058">
    <property type="entry name" value="AB_hydrolase_fold"/>
</dbReference>
<protein>
    <submittedName>
        <fullName evidence="3">Lipase, secreted</fullName>
    </submittedName>
</protein>
<feature type="chain" id="PRO_5002091677" evidence="2">
    <location>
        <begin position="21"/>
        <end position="108"/>
    </location>
</feature>
<dbReference type="GO" id="GO:0004806">
    <property type="term" value="F:triacylglycerol lipase activity"/>
    <property type="evidence" value="ECO:0007669"/>
    <property type="project" value="InterPro"/>
</dbReference>
<dbReference type="PANTHER" id="PTHR34853">
    <property type="match status" value="1"/>
</dbReference>
<evidence type="ECO:0000256" key="2">
    <source>
        <dbReference type="SAM" id="SignalP"/>
    </source>
</evidence>
<dbReference type="EMBL" id="AZNH01000271">
    <property type="protein sequence ID" value="KID80928.1"/>
    <property type="molecule type" value="Genomic_DNA"/>
</dbReference>
<gene>
    <name evidence="3" type="ORF">MGU_11667</name>
</gene>
<feature type="signal peptide" evidence="2">
    <location>
        <begin position="1"/>
        <end position="20"/>
    </location>
</feature>
<proteinExistence type="predicted"/>
<comment type="caution">
    <text evidence="3">The sequence shown here is derived from an EMBL/GenBank/DDBJ whole genome shotgun (WGS) entry which is preliminary data.</text>
</comment>